<evidence type="ECO:0000313" key="2">
    <source>
        <dbReference type="EMBL" id="MCU7378585.1"/>
    </source>
</evidence>
<reference evidence="2" key="1">
    <citation type="submission" date="2022-09" db="EMBL/GenBank/DDBJ databases">
        <title>Culturomic study of gut microbiota in children with autism spectrum disorder.</title>
        <authorList>
            <person name="Efimov B.A."/>
            <person name="Chaplin A.V."/>
            <person name="Sokolova S.R."/>
            <person name="Pikina A.P."/>
            <person name="Korzhanova M."/>
            <person name="Belova V."/>
            <person name="Korostin D."/>
        </authorList>
    </citation>
    <scope>NUCLEOTIDE SEQUENCE</scope>
    <source>
        <strain evidence="2">ASD5510</strain>
    </source>
</reference>
<keyword evidence="1" id="KW-0812">Transmembrane</keyword>
<dbReference type="AlphaFoldDB" id="A0A9J6QN42"/>
<feature type="transmembrane region" description="Helical" evidence="1">
    <location>
        <begin position="105"/>
        <end position="133"/>
    </location>
</feature>
<keyword evidence="3" id="KW-1185">Reference proteome</keyword>
<gene>
    <name evidence="2" type="ORF">OBO34_09480</name>
</gene>
<feature type="transmembrane region" description="Helical" evidence="1">
    <location>
        <begin position="205"/>
        <end position="225"/>
    </location>
</feature>
<accession>A0A9J6QN42</accession>
<dbReference type="InterPro" id="IPR008875">
    <property type="entry name" value="TraX"/>
</dbReference>
<protein>
    <submittedName>
        <fullName evidence="2">Conjugal transfer protein TraX</fullName>
    </submittedName>
</protein>
<feature type="transmembrane region" description="Helical" evidence="1">
    <location>
        <begin position="73"/>
        <end position="93"/>
    </location>
</feature>
<feature type="transmembrane region" description="Helical" evidence="1">
    <location>
        <begin position="20"/>
        <end position="37"/>
    </location>
</feature>
<dbReference type="RefSeq" id="WP_253021280.1">
    <property type="nucleotide sequence ID" value="NZ_JAOSHN010000003.1"/>
</dbReference>
<proteinExistence type="predicted"/>
<evidence type="ECO:0000313" key="3">
    <source>
        <dbReference type="Proteomes" id="UP001065549"/>
    </source>
</evidence>
<name>A0A9J6QN42_9FIRM</name>
<keyword evidence="1" id="KW-1133">Transmembrane helix</keyword>
<feature type="transmembrane region" description="Helical" evidence="1">
    <location>
        <begin position="145"/>
        <end position="164"/>
    </location>
</feature>
<feature type="transmembrane region" description="Helical" evidence="1">
    <location>
        <begin position="49"/>
        <end position="67"/>
    </location>
</feature>
<dbReference type="Pfam" id="PF05857">
    <property type="entry name" value="TraX"/>
    <property type="match status" value="1"/>
</dbReference>
<evidence type="ECO:0000256" key="1">
    <source>
        <dbReference type="SAM" id="Phobius"/>
    </source>
</evidence>
<organism evidence="2 3">
    <name type="scientific">Hominibacterium faecale</name>
    <dbReference type="NCBI Taxonomy" id="2839743"/>
    <lineage>
        <taxon>Bacteria</taxon>
        <taxon>Bacillati</taxon>
        <taxon>Bacillota</taxon>
        <taxon>Clostridia</taxon>
        <taxon>Peptostreptococcales</taxon>
        <taxon>Anaerovoracaceae</taxon>
        <taxon>Hominibacterium</taxon>
    </lineage>
</organism>
<keyword evidence="1" id="KW-0472">Membrane</keyword>
<sequence length="226" mass="25818">MLLNHILYIFMEPGSVLSEIFLDIGYFTAIVMCYFLVEGFSYTHSKKKYAIRLAIFAAFSEFPYCLAFTGNGLLQFCGLNMIFTLLICFVLLLCCEKISNTLLKVLAIIGLMLLSLISDWLLLAPIFTLLFLWADGSEDKTKTAFILSTLLFGLFTFVNGIGMFPIRINIFYSLTSMVGIALAGIVMIYFYNGKRMEKGRKFSKWFFYLFYPLHLLVLGMIRISIL</sequence>
<dbReference type="Proteomes" id="UP001065549">
    <property type="component" value="Unassembled WGS sequence"/>
</dbReference>
<dbReference type="EMBL" id="JAOSHN010000003">
    <property type="protein sequence ID" value="MCU7378585.1"/>
    <property type="molecule type" value="Genomic_DNA"/>
</dbReference>
<feature type="transmembrane region" description="Helical" evidence="1">
    <location>
        <begin position="171"/>
        <end position="193"/>
    </location>
</feature>
<comment type="caution">
    <text evidence="2">The sequence shown here is derived from an EMBL/GenBank/DDBJ whole genome shotgun (WGS) entry which is preliminary data.</text>
</comment>